<protein>
    <submittedName>
        <fullName evidence="1">Uncharacterized protein</fullName>
    </submittedName>
</protein>
<accession>A0A2P2Q7V0</accession>
<proteinExistence type="predicted"/>
<organism evidence="1">
    <name type="scientific">Rhizophora mucronata</name>
    <name type="common">Asiatic mangrove</name>
    <dbReference type="NCBI Taxonomy" id="61149"/>
    <lineage>
        <taxon>Eukaryota</taxon>
        <taxon>Viridiplantae</taxon>
        <taxon>Streptophyta</taxon>
        <taxon>Embryophyta</taxon>
        <taxon>Tracheophyta</taxon>
        <taxon>Spermatophyta</taxon>
        <taxon>Magnoliopsida</taxon>
        <taxon>eudicotyledons</taxon>
        <taxon>Gunneridae</taxon>
        <taxon>Pentapetalae</taxon>
        <taxon>rosids</taxon>
        <taxon>fabids</taxon>
        <taxon>Malpighiales</taxon>
        <taxon>Rhizophoraceae</taxon>
        <taxon>Rhizophora</taxon>
    </lineage>
</organism>
<dbReference type="AlphaFoldDB" id="A0A2P2Q7V0"/>
<evidence type="ECO:0000313" key="1">
    <source>
        <dbReference type="EMBL" id="MBX63065.1"/>
    </source>
</evidence>
<dbReference type="EMBL" id="GGEC01082581">
    <property type="protein sequence ID" value="MBX63065.1"/>
    <property type="molecule type" value="Transcribed_RNA"/>
</dbReference>
<name>A0A2P2Q7V0_RHIMU</name>
<reference evidence="1" key="1">
    <citation type="submission" date="2018-02" db="EMBL/GenBank/DDBJ databases">
        <title>Rhizophora mucronata_Transcriptome.</title>
        <authorList>
            <person name="Meera S.P."/>
            <person name="Sreeshan A."/>
            <person name="Augustine A."/>
        </authorList>
    </citation>
    <scope>NUCLEOTIDE SEQUENCE</scope>
    <source>
        <tissue evidence="1">Leaf</tissue>
    </source>
</reference>
<sequence length="23" mass="2884">MYHCQPADLRGFYRWSIRRGFSH</sequence>